<evidence type="ECO:0000256" key="13">
    <source>
        <dbReference type="SAM" id="Phobius"/>
    </source>
</evidence>
<dbReference type="RefSeq" id="WP_089037057.1">
    <property type="nucleotide sequence ID" value="NZ_CP022278.1"/>
</dbReference>
<evidence type="ECO:0000313" key="16">
    <source>
        <dbReference type="Proteomes" id="UP000198238"/>
    </source>
</evidence>
<dbReference type="InterPro" id="IPR052029">
    <property type="entry name" value="PpiD_chaperone"/>
</dbReference>
<evidence type="ECO:0000256" key="9">
    <source>
        <dbReference type="ARBA" id="ARBA00038408"/>
    </source>
</evidence>
<dbReference type="PROSITE" id="PS50198">
    <property type="entry name" value="PPIC_PPIASE_2"/>
    <property type="match status" value="1"/>
</dbReference>
<evidence type="ECO:0000256" key="6">
    <source>
        <dbReference type="ARBA" id="ARBA00023136"/>
    </source>
</evidence>
<organism evidence="15 16">
    <name type="scientific">Neisseria chenwenguii</name>
    <dbReference type="NCBI Taxonomy" id="1853278"/>
    <lineage>
        <taxon>Bacteria</taxon>
        <taxon>Pseudomonadati</taxon>
        <taxon>Pseudomonadota</taxon>
        <taxon>Betaproteobacteria</taxon>
        <taxon>Neisseriales</taxon>
        <taxon>Neisseriaceae</taxon>
        <taxon>Neisseria</taxon>
    </lineage>
</organism>
<dbReference type="Pfam" id="PF13624">
    <property type="entry name" value="SurA_N_3"/>
    <property type="match status" value="1"/>
</dbReference>
<evidence type="ECO:0000259" key="14">
    <source>
        <dbReference type="PROSITE" id="PS50198"/>
    </source>
</evidence>
<keyword evidence="7" id="KW-0143">Chaperone</keyword>
<protein>
    <recommendedName>
        <fullName evidence="10">Periplasmic chaperone PpiD</fullName>
    </recommendedName>
    <alternativeName>
        <fullName evidence="11">Periplasmic folding chaperone</fullName>
    </alternativeName>
</protein>
<dbReference type="GO" id="GO:0003755">
    <property type="term" value="F:peptidyl-prolyl cis-trans isomerase activity"/>
    <property type="evidence" value="ECO:0007669"/>
    <property type="project" value="UniProtKB-KW"/>
</dbReference>
<evidence type="ECO:0000256" key="2">
    <source>
        <dbReference type="ARBA" id="ARBA00022475"/>
    </source>
</evidence>
<name>A0A220S4J8_9NEIS</name>
<evidence type="ECO:0000256" key="1">
    <source>
        <dbReference type="ARBA" id="ARBA00004382"/>
    </source>
</evidence>
<dbReference type="PANTHER" id="PTHR47529:SF1">
    <property type="entry name" value="PERIPLASMIC CHAPERONE PPID"/>
    <property type="match status" value="1"/>
</dbReference>
<evidence type="ECO:0000256" key="11">
    <source>
        <dbReference type="ARBA" id="ARBA00042775"/>
    </source>
</evidence>
<sequence>MFHTVEKFKVPAQILLGLIAVTFVGFGVSTVANPGADYIIKIGGQKVSEHELNAAMQNIQAQGGNESRDAVFQQLVQRAYLTQGAKLMGIAVSQEQVKQIIVDDPAFHDASGKFSQAMLTQYLEQRRMSEDQFVEDVRQQFGLQNLINLVQNGTIVSDAQASQVINLTQATRTIRSATFSPEAFAAQIKVDDAALQRYYDAHKKDYLIPQAVKIEYVALSNKDLAAKQTVSEEEVRKAFDEQAKTMTPRREIAHIFFPVAQDADDAARAAAKAEADKVYAQVKAKPSEFAALAKQYSKDPASKEKGGNLGYLPKDGGLGKEFEDVAFTLPKGQISEVVQTAFGYHIITILNIQDKVDYAQEKEQIAEDLKLKKAAAEFNKAKEKLAEEAFNNPNSLAEVAEKLDLKLTAPDEWLNKSNGKAAGMSDELLNVIFSDDVLKKKHNSEPVTVDPNTVWVVRAKEVREEKTAPFAEMKEEVRTAYLRSEAVKLAEKKAQEALAALNAGKPSQVNWSGVEKLTAEQARGSMPPEAYAELVKARPAGGKPAYALLQGLPAPVIIEVQSISAPENAASQIPAAKKALLTHETNNAFDALLQYLSKNLKREQGAQKVNAGGE</sequence>
<dbReference type="SUPFAM" id="SSF109998">
    <property type="entry name" value="Triger factor/SurA peptide-binding domain-like"/>
    <property type="match status" value="1"/>
</dbReference>
<dbReference type="Gene3D" id="3.10.50.40">
    <property type="match status" value="1"/>
</dbReference>
<dbReference type="EMBL" id="CP022278">
    <property type="protein sequence ID" value="ASK28370.1"/>
    <property type="molecule type" value="Genomic_DNA"/>
</dbReference>
<evidence type="ECO:0000256" key="3">
    <source>
        <dbReference type="ARBA" id="ARBA00022519"/>
    </source>
</evidence>
<keyword evidence="12" id="KW-0697">Rotamase</keyword>
<proteinExistence type="inferred from homology"/>
<dbReference type="PROSITE" id="PS01096">
    <property type="entry name" value="PPIC_PPIASE_1"/>
    <property type="match status" value="1"/>
</dbReference>
<keyword evidence="4 13" id="KW-0812">Transmembrane</keyword>
<comment type="subcellular location">
    <subcellularLocation>
        <location evidence="1">Cell inner membrane</location>
        <topology evidence="1">Single-pass type II membrane protein</topology>
        <orientation evidence="1">Periplasmic side</orientation>
    </subcellularLocation>
</comment>
<keyword evidence="5 13" id="KW-1133">Transmembrane helix</keyword>
<evidence type="ECO:0000256" key="7">
    <source>
        <dbReference type="ARBA" id="ARBA00023186"/>
    </source>
</evidence>
<keyword evidence="2" id="KW-1003">Cell membrane</keyword>
<feature type="domain" description="PpiC" evidence="14">
    <location>
        <begin position="247"/>
        <end position="351"/>
    </location>
</feature>
<evidence type="ECO:0000256" key="10">
    <source>
        <dbReference type="ARBA" id="ARBA00040743"/>
    </source>
</evidence>
<evidence type="ECO:0000256" key="4">
    <source>
        <dbReference type="ARBA" id="ARBA00022692"/>
    </source>
</evidence>
<accession>A0A220S4J8</accession>
<keyword evidence="8 12" id="KW-0413">Isomerase</keyword>
<dbReference type="KEGG" id="nei:BG910_00160"/>
<reference evidence="15 16" key="1">
    <citation type="submission" date="2017-06" db="EMBL/GenBank/DDBJ databases">
        <title>Neisseria chenwenguii sp. nov., isolated from the intestinal contents of Tibetan Plateau Pika in Yushu, Qinghai Province, China.</title>
        <authorList>
            <person name="Zhang G."/>
        </authorList>
    </citation>
    <scope>NUCLEOTIDE SEQUENCE [LARGE SCALE GENOMIC DNA]</scope>
    <source>
        <strain evidence="15 16">10023</strain>
    </source>
</reference>
<dbReference type="InterPro" id="IPR027304">
    <property type="entry name" value="Trigger_fact/SurA_dom_sf"/>
</dbReference>
<keyword evidence="6 13" id="KW-0472">Membrane</keyword>
<gene>
    <name evidence="15" type="ORF">BG910_00160</name>
</gene>
<evidence type="ECO:0000256" key="8">
    <source>
        <dbReference type="ARBA" id="ARBA00023235"/>
    </source>
</evidence>
<dbReference type="Pfam" id="PF00639">
    <property type="entry name" value="Rotamase"/>
    <property type="match status" value="1"/>
</dbReference>
<dbReference type="InterPro" id="IPR046357">
    <property type="entry name" value="PPIase_dom_sf"/>
</dbReference>
<dbReference type="SUPFAM" id="SSF54534">
    <property type="entry name" value="FKBP-like"/>
    <property type="match status" value="1"/>
</dbReference>
<dbReference type="GO" id="GO:0005886">
    <property type="term" value="C:plasma membrane"/>
    <property type="evidence" value="ECO:0007669"/>
    <property type="project" value="UniProtKB-SubCell"/>
</dbReference>
<dbReference type="Proteomes" id="UP000198238">
    <property type="component" value="Chromosome"/>
</dbReference>
<comment type="similarity">
    <text evidence="9">Belongs to the PpiD chaperone family.</text>
</comment>
<dbReference type="InterPro" id="IPR000297">
    <property type="entry name" value="PPIase_PpiC"/>
</dbReference>
<keyword evidence="3" id="KW-0997">Cell inner membrane</keyword>
<evidence type="ECO:0000256" key="5">
    <source>
        <dbReference type="ARBA" id="ARBA00022989"/>
    </source>
</evidence>
<keyword evidence="16" id="KW-1185">Reference proteome</keyword>
<dbReference type="Gene3D" id="1.10.4030.10">
    <property type="entry name" value="Porin chaperone SurA, peptide-binding domain"/>
    <property type="match status" value="1"/>
</dbReference>
<feature type="transmembrane region" description="Helical" evidence="13">
    <location>
        <begin position="12"/>
        <end position="32"/>
    </location>
</feature>
<dbReference type="AlphaFoldDB" id="A0A220S4J8"/>
<dbReference type="PANTHER" id="PTHR47529">
    <property type="entry name" value="PEPTIDYL-PROLYL CIS-TRANS ISOMERASE D"/>
    <property type="match status" value="1"/>
</dbReference>
<evidence type="ECO:0000256" key="12">
    <source>
        <dbReference type="PROSITE-ProRule" id="PRU00278"/>
    </source>
</evidence>
<evidence type="ECO:0000313" key="15">
    <source>
        <dbReference type="EMBL" id="ASK28370.1"/>
    </source>
</evidence>
<dbReference type="InterPro" id="IPR023058">
    <property type="entry name" value="PPIase_PpiC_CS"/>
</dbReference>